<evidence type="ECO:0000313" key="3">
    <source>
        <dbReference type="Proteomes" id="UP000515163"/>
    </source>
</evidence>
<dbReference type="OrthoDB" id="10039134at2759"/>
<dbReference type="GeneID" id="116299399"/>
<dbReference type="CDD" id="cd11390">
    <property type="entry name" value="bHLH_TS"/>
    <property type="match status" value="1"/>
</dbReference>
<dbReference type="InterPro" id="IPR050359">
    <property type="entry name" value="bHLH_transcription_factors"/>
</dbReference>
<dbReference type="GO" id="GO:0070888">
    <property type="term" value="F:E-box binding"/>
    <property type="evidence" value="ECO:0007669"/>
    <property type="project" value="TreeGrafter"/>
</dbReference>
<feature type="domain" description="BHLH" evidence="2">
    <location>
        <begin position="73"/>
        <end position="127"/>
    </location>
</feature>
<dbReference type="InParanoid" id="A0A6P8IE09"/>
<dbReference type="Pfam" id="PF00010">
    <property type="entry name" value="HLH"/>
    <property type="match status" value="1"/>
</dbReference>
<feature type="compositionally biased region" description="Acidic residues" evidence="1">
    <location>
        <begin position="139"/>
        <end position="148"/>
    </location>
</feature>
<reference evidence="4" key="1">
    <citation type="submission" date="2025-08" db="UniProtKB">
        <authorList>
            <consortium name="RefSeq"/>
        </authorList>
    </citation>
    <scope>IDENTIFICATION</scope>
    <source>
        <tissue evidence="4">Tentacle</tissue>
    </source>
</reference>
<evidence type="ECO:0000256" key="1">
    <source>
        <dbReference type="SAM" id="MobiDB-lite"/>
    </source>
</evidence>
<dbReference type="KEGG" id="aten:116299399"/>
<protein>
    <submittedName>
        <fullName evidence="4">Protein atonal homolog 1-like</fullName>
    </submittedName>
</protein>
<evidence type="ECO:0000259" key="2">
    <source>
        <dbReference type="PROSITE" id="PS50888"/>
    </source>
</evidence>
<accession>A0A6P8IE09</accession>
<dbReference type="GO" id="GO:0045944">
    <property type="term" value="P:positive regulation of transcription by RNA polymerase II"/>
    <property type="evidence" value="ECO:0007669"/>
    <property type="project" value="TreeGrafter"/>
</dbReference>
<feature type="region of interest" description="Disordered" evidence="1">
    <location>
        <begin position="136"/>
        <end position="186"/>
    </location>
</feature>
<dbReference type="SUPFAM" id="SSF47459">
    <property type="entry name" value="HLH, helix-loop-helix DNA-binding domain"/>
    <property type="match status" value="1"/>
</dbReference>
<feature type="region of interest" description="Disordered" evidence="1">
    <location>
        <begin position="1"/>
        <end position="33"/>
    </location>
</feature>
<dbReference type="RefSeq" id="XP_031563915.1">
    <property type="nucleotide sequence ID" value="XM_031708055.1"/>
</dbReference>
<proteinExistence type="predicted"/>
<dbReference type="Gene3D" id="4.10.280.10">
    <property type="entry name" value="Helix-loop-helix DNA-binding domain"/>
    <property type="match status" value="1"/>
</dbReference>
<feature type="compositionally biased region" description="Low complexity" evidence="1">
    <location>
        <begin position="165"/>
        <end position="174"/>
    </location>
</feature>
<keyword evidence="3" id="KW-1185">Reference proteome</keyword>
<dbReference type="AlphaFoldDB" id="A0A6P8IE09"/>
<dbReference type="Proteomes" id="UP000515163">
    <property type="component" value="Unplaced"/>
</dbReference>
<organism evidence="3 4">
    <name type="scientific">Actinia tenebrosa</name>
    <name type="common">Australian red waratah sea anemone</name>
    <dbReference type="NCBI Taxonomy" id="6105"/>
    <lineage>
        <taxon>Eukaryota</taxon>
        <taxon>Metazoa</taxon>
        <taxon>Cnidaria</taxon>
        <taxon>Anthozoa</taxon>
        <taxon>Hexacorallia</taxon>
        <taxon>Actiniaria</taxon>
        <taxon>Actiniidae</taxon>
        <taxon>Actinia</taxon>
    </lineage>
</organism>
<evidence type="ECO:0000313" key="4">
    <source>
        <dbReference type="RefSeq" id="XP_031563915.1"/>
    </source>
</evidence>
<dbReference type="GO" id="GO:0005634">
    <property type="term" value="C:nucleus"/>
    <property type="evidence" value="ECO:0007669"/>
    <property type="project" value="TreeGrafter"/>
</dbReference>
<dbReference type="GO" id="GO:0046983">
    <property type="term" value="F:protein dimerization activity"/>
    <property type="evidence" value="ECO:0007669"/>
    <property type="project" value="InterPro"/>
</dbReference>
<gene>
    <name evidence="4" type="primary">LOC116299399</name>
</gene>
<dbReference type="GO" id="GO:0009653">
    <property type="term" value="P:anatomical structure morphogenesis"/>
    <property type="evidence" value="ECO:0007669"/>
    <property type="project" value="TreeGrafter"/>
</dbReference>
<dbReference type="PANTHER" id="PTHR19290:SF102">
    <property type="entry name" value="TRANSCRIPTION FACTOR ATOH8"/>
    <property type="match status" value="1"/>
</dbReference>
<dbReference type="InterPro" id="IPR036638">
    <property type="entry name" value="HLH_DNA-bd_sf"/>
</dbReference>
<name>A0A6P8IE09_ACTTE</name>
<dbReference type="PANTHER" id="PTHR19290">
    <property type="entry name" value="BASIC HELIX-LOOP-HELIX PROTEIN NEUROGENIN-RELATED"/>
    <property type="match status" value="1"/>
</dbReference>
<sequence>MASRSSKTGKGRGKKVLNPSDANNGRKRYHLRPVSLESRSKLAELASQEEEDDWCDYCFKSTARHRKYVHLRSNRECATARERSRMHSLNDSFDELRKVIPKTNDSGEEKLSKIATLRLAIHYIGALSRILGKPIDQQDSCETDDDEDETKKKKLRVERDEHSESQSSPAESSSLPTDFDSGSSPDSFIFEQGLWYLAERDEESPCENLNIEETYGIKPQHTHNSSITLT</sequence>
<dbReference type="SMART" id="SM00353">
    <property type="entry name" value="HLH"/>
    <property type="match status" value="1"/>
</dbReference>
<dbReference type="PROSITE" id="PS50888">
    <property type="entry name" value="BHLH"/>
    <property type="match status" value="1"/>
</dbReference>
<dbReference type="InterPro" id="IPR011598">
    <property type="entry name" value="bHLH_dom"/>
</dbReference>
<dbReference type="GO" id="GO:0003700">
    <property type="term" value="F:DNA-binding transcription factor activity"/>
    <property type="evidence" value="ECO:0007669"/>
    <property type="project" value="TreeGrafter"/>
</dbReference>